<dbReference type="InterPro" id="IPR011333">
    <property type="entry name" value="SKP1/BTB/POZ_sf"/>
</dbReference>
<proteinExistence type="predicted"/>
<dbReference type="Gene3D" id="3.30.710.10">
    <property type="entry name" value="Potassium Channel Kv1.1, Chain A"/>
    <property type="match status" value="1"/>
</dbReference>
<reference evidence="2" key="1">
    <citation type="submission" date="2020-11" db="EMBL/GenBank/DDBJ databases">
        <authorList>
            <person name="Tran Van P."/>
        </authorList>
    </citation>
    <scope>NUCLEOTIDE SEQUENCE</scope>
</reference>
<dbReference type="InterPro" id="IPR000210">
    <property type="entry name" value="BTB/POZ_dom"/>
</dbReference>
<sequence>MDVVFLEICKVMRTNAEVVKSALRLVPNGLLVRDNSGEFLQEEFHKLWSMGSMCDAMLVGHDGFVKCHRFMLEAASPFVQDLIRSCPLQEVTSLTIPHLSFSTLHNFVSLLYGCSLSDVQLPDLEELLDLTKILHIETLAHKLMHFIYGKKPSVHVVGLQCLLQGRVIKLRRTTGAWLVFQAFISFLEATVPIIGSALGHSVRAKRGIDVSDGIGCLLLDSEVIKKKQANLLLNSLQQPVSVSASTSSGSSNSNKFPSVKDFIHHRIKLGCGKPDVHSLGNSMGKAETSLNEGNSFMPYDGSSVDPPVVGMDTLAMDTDDSVYGPSVIDVNPTSWNPKFEVTTEDPEMQVVHDCREGRSKGILGAEVPLGAVAQAAFVKLRTPIT</sequence>
<dbReference type="EMBL" id="CAJPEV010000098">
    <property type="protein sequence ID" value="CAG0880538.1"/>
    <property type="molecule type" value="Genomic_DNA"/>
</dbReference>
<evidence type="ECO:0000313" key="3">
    <source>
        <dbReference type="Proteomes" id="UP000677054"/>
    </source>
</evidence>
<organism evidence="2">
    <name type="scientific">Darwinula stevensoni</name>
    <dbReference type="NCBI Taxonomy" id="69355"/>
    <lineage>
        <taxon>Eukaryota</taxon>
        <taxon>Metazoa</taxon>
        <taxon>Ecdysozoa</taxon>
        <taxon>Arthropoda</taxon>
        <taxon>Crustacea</taxon>
        <taxon>Oligostraca</taxon>
        <taxon>Ostracoda</taxon>
        <taxon>Podocopa</taxon>
        <taxon>Podocopida</taxon>
        <taxon>Darwinulocopina</taxon>
        <taxon>Darwinuloidea</taxon>
        <taxon>Darwinulidae</taxon>
        <taxon>Darwinula</taxon>
    </lineage>
</organism>
<gene>
    <name evidence="2" type="ORF">DSTB1V02_LOCUS1124</name>
</gene>
<keyword evidence="3" id="KW-1185">Reference proteome</keyword>
<protein>
    <recommendedName>
        <fullName evidence="1">BTB domain-containing protein</fullName>
    </recommendedName>
</protein>
<dbReference type="SUPFAM" id="SSF54695">
    <property type="entry name" value="POZ domain"/>
    <property type="match status" value="1"/>
</dbReference>
<evidence type="ECO:0000313" key="2">
    <source>
        <dbReference type="EMBL" id="CAD7241123.1"/>
    </source>
</evidence>
<dbReference type="Proteomes" id="UP000677054">
    <property type="component" value="Unassembled WGS sequence"/>
</dbReference>
<evidence type="ECO:0000259" key="1">
    <source>
        <dbReference type="PROSITE" id="PS50097"/>
    </source>
</evidence>
<dbReference type="PROSITE" id="PS50097">
    <property type="entry name" value="BTB"/>
    <property type="match status" value="1"/>
</dbReference>
<dbReference type="Pfam" id="PF00651">
    <property type="entry name" value="BTB"/>
    <property type="match status" value="1"/>
</dbReference>
<name>A0A7R8X562_9CRUS</name>
<dbReference type="OrthoDB" id="44015at2759"/>
<accession>A0A7R8X562</accession>
<feature type="domain" description="BTB" evidence="1">
    <location>
        <begin position="54"/>
        <end position="112"/>
    </location>
</feature>
<dbReference type="SMART" id="SM00225">
    <property type="entry name" value="BTB"/>
    <property type="match status" value="1"/>
</dbReference>
<dbReference type="AlphaFoldDB" id="A0A7R8X562"/>
<dbReference type="EMBL" id="LR899615">
    <property type="protein sequence ID" value="CAD7241123.1"/>
    <property type="molecule type" value="Genomic_DNA"/>
</dbReference>